<dbReference type="InterPro" id="IPR036250">
    <property type="entry name" value="AcylCo_DH-like_C"/>
</dbReference>
<organism evidence="9 10">
    <name type="scientific">Rhodococcus jostii</name>
    <dbReference type="NCBI Taxonomy" id="132919"/>
    <lineage>
        <taxon>Bacteria</taxon>
        <taxon>Bacillati</taxon>
        <taxon>Actinomycetota</taxon>
        <taxon>Actinomycetes</taxon>
        <taxon>Mycobacteriales</taxon>
        <taxon>Nocardiaceae</taxon>
        <taxon>Rhodococcus</taxon>
    </lineage>
</organism>
<reference evidence="10" key="1">
    <citation type="submission" date="2016-10" db="EMBL/GenBank/DDBJ databases">
        <authorList>
            <person name="Varghese N."/>
        </authorList>
    </citation>
    <scope>NUCLEOTIDE SEQUENCE [LARGE SCALE GENOMIC DNA]</scope>
    <source>
        <strain evidence="10">DSM 44719</strain>
    </source>
</reference>
<evidence type="ECO:0000313" key="10">
    <source>
        <dbReference type="Proteomes" id="UP000183407"/>
    </source>
</evidence>
<dbReference type="InterPro" id="IPR037069">
    <property type="entry name" value="AcylCoA_DH/ox_N_sf"/>
</dbReference>
<feature type="domain" description="Acyl-CoA dehydrogenase/oxidase C-terminal" evidence="6">
    <location>
        <begin position="252"/>
        <end position="391"/>
    </location>
</feature>
<evidence type="ECO:0000259" key="7">
    <source>
        <dbReference type="Pfam" id="PF02770"/>
    </source>
</evidence>
<dbReference type="Gene3D" id="1.10.540.10">
    <property type="entry name" value="Acyl-CoA dehydrogenase/oxidase, N-terminal domain"/>
    <property type="match status" value="1"/>
</dbReference>
<feature type="domain" description="Acyl-CoA oxidase/dehydrogenase middle" evidence="7">
    <location>
        <begin position="131"/>
        <end position="240"/>
    </location>
</feature>
<dbReference type="GO" id="GO:0003995">
    <property type="term" value="F:acyl-CoA dehydrogenase activity"/>
    <property type="evidence" value="ECO:0007669"/>
    <property type="project" value="TreeGrafter"/>
</dbReference>
<feature type="domain" description="Acyl-CoA dehydrogenase/oxidase N-terminal" evidence="8">
    <location>
        <begin position="8"/>
        <end position="124"/>
    </location>
</feature>
<protein>
    <submittedName>
        <fullName evidence="9">Butyryl-CoA dehydrogenase</fullName>
    </submittedName>
</protein>
<dbReference type="Gene3D" id="1.20.140.10">
    <property type="entry name" value="Butyryl-CoA Dehydrogenase, subunit A, domain 3"/>
    <property type="match status" value="1"/>
</dbReference>
<gene>
    <name evidence="9" type="ORF">SAMN04490220_6250</name>
</gene>
<keyword evidence="3 5" id="KW-0285">Flavoprotein</keyword>
<dbReference type="InterPro" id="IPR009100">
    <property type="entry name" value="AcylCoA_DH/oxidase_NM_dom_sf"/>
</dbReference>
<evidence type="ECO:0000259" key="6">
    <source>
        <dbReference type="Pfam" id="PF00441"/>
    </source>
</evidence>
<dbReference type="OrthoDB" id="2769798at2"/>
<dbReference type="Proteomes" id="UP000183407">
    <property type="component" value="Unassembled WGS sequence"/>
</dbReference>
<dbReference type="InterPro" id="IPR009075">
    <property type="entry name" value="AcylCo_DH/oxidase_C"/>
</dbReference>
<dbReference type="SUPFAM" id="SSF56645">
    <property type="entry name" value="Acyl-CoA dehydrogenase NM domain-like"/>
    <property type="match status" value="1"/>
</dbReference>
<dbReference type="GO" id="GO:0046359">
    <property type="term" value="P:butyrate catabolic process"/>
    <property type="evidence" value="ECO:0007669"/>
    <property type="project" value="TreeGrafter"/>
</dbReference>
<comment type="similarity">
    <text evidence="2 5">Belongs to the acyl-CoA dehydrogenase family.</text>
</comment>
<comment type="cofactor">
    <cofactor evidence="1 5">
        <name>FAD</name>
        <dbReference type="ChEBI" id="CHEBI:57692"/>
    </cofactor>
</comment>
<dbReference type="EMBL" id="FNTL01000004">
    <property type="protein sequence ID" value="SED98056.1"/>
    <property type="molecule type" value="Genomic_DNA"/>
</dbReference>
<dbReference type="SUPFAM" id="SSF47203">
    <property type="entry name" value="Acyl-CoA dehydrogenase C-terminal domain-like"/>
    <property type="match status" value="1"/>
</dbReference>
<dbReference type="GO" id="GO:0033539">
    <property type="term" value="P:fatty acid beta-oxidation using acyl-CoA dehydrogenase"/>
    <property type="evidence" value="ECO:0007669"/>
    <property type="project" value="TreeGrafter"/>
</dbReference>
<name>A0A1H5F3R4_RHOJO</name>
<evidence type="ECO:0000256" key="5">
    <source>
        <dbReference type="RuleBase" id="RU362125"/>
    </source>
</evidence>
<dbReference type="AlphaFoldDB" id="A0A1H5F3R4"/>
<dbReference type="CDD" id="cd00567">
    <property type="entry name" value="ACAD"/>
    <property type="match status" value="1"/>
</dbReference>
<dbReference type="PANTHER" id="PTHR43884:SF12">
    <property type="entry name" value="ISOVALERYL-COA DEHYDROGENASE, MITOCHONDRIAL-RELATED"/>
    <property type="match status" value="1"/>
</dbReference>
<dbReference type="PANTHER" id="PTHR43884">
    <property type="entry name" value="ACYL-COA DEHYDROGENASE"/>
    <property type="match status" value="1"/>
</dbReference>
<dbReference type="Pfam" id="PF02770">
    <property type="entry name" value="Acyl-CoA_dh_M"/>
    <property type="match status" value="1"/>
</dbReference>
<evidence type="ECO:0000259" key="8">
    <source>
        <dbReference type="Pfam" id="PF02771"/>
    </source>
</evidence>
<keyword evidence="5" id="KW-0560">Oxidoreductase</keyword>
<evidence type="ECO:0000256" key="4">
    <source>
        <dbReference type="ARBA" id="ARBA00022827"/>
    </source>
</evidence>
<dbReference type="Pfam" id="PF02771">
    <property type="entry name" value="Acyl-CoA_dh_N"/>
    <property type="match status" value="1"/>
</dbReference>
<evidence type="ECO:0000256" key="1">
    <source>
        <dbReference type="ARBA" id="ARBA00001974"/>
    </source>
</evidence>
<evidence type="ECO:0000313" key="9">
    <source>
        <dbReference type="EMBL" id="SED98056.1"/>
    </source>
</evidence>
<dbReference type="Gene3D" id="2.40.110.10">
    <property type="entry name" value="Butyryl-CoA Dehydrogenase, subunit A, domain 2"/>
    <property type="match status" value="1"/>
</dbReference>
<dbReference type="InterPro" id="IPR006091">
    <property type="entry name" value="Acyl-CoA_Oxase/DH_mid-dom"/>
</dbReference>
<accession>A0A1H5F3R4</accession>
<evidence type="ECO:0000256" key="2">
    <source>
        <dbReference type="ARBA" id="ARBA00009347"/>
    </source>
</evidence>
<dbReference type="RefSeq" id="WP_073367790.1">
    <property type="nucleotide sequence ID" value="NZ_FNTL01000004.1"/>
</dbReference>
<dbReference type="InterPro" id="IPR046373">
    <property type="entry name" value="Acyl-CoA_Oxase/DH_mid-dom_sf"/>
</dbReference>
<evidence type="ECO:0000256" key="3">
    <source>
        <dbReference type="ARBA" id="ARBA00022630"/>
    </source>
</evidence>
<proteinExistence type="inferred from homology"/>
<sequence length="417" mass="44491">MAIDFTLTAEQRELQLSARAFAEKTFGDIAETIRHLPTARERFAATRPAYEEVVTQGWLRKIIPAPAGGEGNGLVDMALIAEEFYTVDANVSLTTFASLLGLLPVLNGGSPEQIQQTLAPFLSGTGAPLAAFCHSEPGGIANFADPAPAEGTRTTAVLDGDEWVINGSKQWISNATGWDGGGVDFLTVVCRTDVDGNGPTERATSVLLVPKPGHGLVTDEDFDTLGHRGHLTPRFHFDNVRVPRENILGEVGSGNELVEASFAGTAALVGVFGVGLMRAAFDFALHFAKTERRAGLVPIIEHQAVGYALADAKIAIEAARYLSWKACQALDLQLPSALELAVQAKIYGSETAVKVITDLMRIVGIDSYNHDLPLARLLQDAVVLPIFDGGNMGVRRRQLHTLLSAPDYDPLAASAAK</sequence>
<dbReference type="InterPro" id="IPR013786">
    <property type="entry name" value="AcylCoA_DH/ox_N"/>
</dbReference>
<keyword evidence="4 5" id="KW-0274">FAD</keyword>
<dbReference type="Pfam" id="PF00441">
    <property type="entry name" value="Acyl-CoA_dh_1"/>
    <property type="match status" value="1"/>
</dbReference>
<dbReference type="GO" id="GO:0050660">
    <property type="term" value="F:flavin adenine dinucleotide binding"/>
    <property type="evidence" value="ECO:0007669"/>
    <property type="project" value="InterPro"/>
</dbReference>